<dbReference type="Gene3D" id="1.10.10.10">
    <property type="entry name" value="Winged helix-like DNA-binding domain superfamily/Winged helix DNA-binding domain"/>
    <property type="match status" value="1"/>
</dbReference>
<feature type="transmembrane region" description="Helical" evidence="1">
    <location>
        <begin position="13"/>
        <end position="35"/>
    </location>
</feature>
<proteinExistence type="predicted"/>
<dbReference type="EMBL" id="CP017565">
    <property type="protein sequence ID" value="APA90548.1"/>
    <property type="molecule type" value="Genomic_DNA"/>
</dbReference>
<dbReference type="PROSITE" id="PS50931">
    <property type="entry name" value="HTH_LYSR"/>
    <property type="match status" value="1"/>
</dbReference>
<sequence>MRYHCGYIVPASLAAYLGANVLLDLNLLVALDVLLVERKIARAAEGLSLSQSAFSGRLAKAMRYFRNWDMTAGGPADP</sequence>
<protein>
    <recommendedName>
        <fullName evidence="2">HTH lysR-type domain-containing protein</fullName>
    </recommendedName>
</protein>
<gene>
    <name evidence="3" type="ORF">BJG93_33905</name>
</gene>
<reference evidence="3" key="1">
    <citation type="submission" date="2016-09" db="EMBL/GenBank/DDBJ databases">
        <title>The Complete Genome of Burkholderia sprentiae wsm5005.</title>
        <authorList>
            <person name="De Meyer S."/>
            <person name="Wang P."/>
            <person name="Terpolilli J."/>
        </authorList>
    </citation>
    <scope>NUCLEOTIDE SEQUENCE [LARGE SCALE GENOMIC DNA]</scope>
    <source>
        <strain evidence="3">WSM5005</strain>
        <plasmid evidence="3">pl2WSM5005</plasmid>
    </source>
</reference>
<organism evidence="3">
    <name type="scientific">Paraburkholderia sprentiae WSM5005</name>
    <dbReference type="NCBI Taxonomy" id="754502"/>
    <lineage>
        <taxon>Bacteria</taxon>
        <taxon>Pseudomonadati</taxon>
        <taxon>Pseudomonadota</taxon>
        <taxon>Betaproteobacteria</taxon>
        <taxon>Burkholderiales</taxon>
        <taxon>Burkholderiaceae</taxon>
        <taxon>Paraburkholderia</taxon>
    </lineage>
</organism>
<geneLocation type="plasmid" evidence="3">
    <name>pl2WSM5005</name>
</geneLocation>
<evidence type="ECO:0000313" key="3">
    <source>
        <dbReference type="EMBL" id="APA90548.1"/>
    </source>
</evidence>
<keyword evidence="3" id="KW-0614">Plasmid</keyword>
<accession>A0A1I9YWF2</accession>
<keyword evidence="1" id="KW-0472">Membrane</keyword>
<dbReference type="InterPro" id="IPR036388">
    <property type="entry name" value="WH-like_DNA-bd_sf"/>
</dbReference>
<evidence type="ECO:0000259" key="2">
    <source>
        <dbReference type="PROSITE" id="PS50931"/>
    </source>
</evidence>
<keyword evidence="1" id="KW-1133">Transmembrane helix</keyword>
<dbReference type="GO" id="GO:0003700">
    <property type="term" value="F:DNA-binding transcription factor activity"/>
    <property type="evidence" value="ECO:0007669"/>
    <property type="project" value="InterPro"/>
</dbReference>
<dbReference type="AlphaFoldDB" id="A0A1I9YWF2"/>
<evidence type="ECO:0000256" key="1">
    <source>
        <dbReference type="SAM" id="Phobius"/>
    </source>
</evidence>
<name>A0A1I9YWF2_9BURK</name>
<feature type="domain" description="HTH lysR-type" evidence="2">
    <location>
        <begin position="23"/>
        <end position="59"/>
    </location>
</feature>
<keyword evidence="1" id="KW-0812">Transmembrane</keyword>
<dbReference type="InterPro" id="IPR000847">
    <property type="entry name" value="LysR_HTH_N"/>
</dbReference>